<dbReference type="EMBL" id="CAJJDP010000088">
    <property type="protein sequence ID" value="CAD8187069.1"/>
    <property type="molecule type" value="Genomic_DNA"/>
</dbReference>
<evidence type="ECO:0000256" key="1">
    <source>
        <dbReference type="SAM" id="Phobius"/>
    </source>
</evidence>
<dbReference type="OMA" id="VIESHNF"/>
<keyword evidence="3" id="KW-1185">Reference proteome</keyword>
<gene>
    <name evidence="2" type="ORF">POCTA_138.1.T0890093</name>
</gene>
<dbReference type="AlphaFoldDB" id="A0A8S1WFX7"/>
<dbReference type="Proteomes" id="UP000683925">
    <property type="component" value="Unassembled WGS sequence"/>
</dbReference>
<name>A0A8S1WFX7_PAROT</name>
<keyword evidence="1" id="KW-1133">Transmembrane helix</keyword>
<reference evidence="2" key="1">
    <citation type="submission" date="2021-01" db="EMBL/GenBank/DDBJ databases">
        <authorList>
            <consortium name="Genoscope - CEA"/>
            <person name="William W."/>
        </authorList>
    </citation>
    <scope>NUCLEOTIDE SEQUENCE</scope>
</reference>
<organism evidence="2 3">
    <name type="scientific">Paramecium octaurelia</name>
    <dbReference type="NCBI Taxonomy" id="43137"/>
    <lineage>
        <taxon>Eukaryota</taxon>
        <taxon>Sar</taxon>
        <taxon>Alveolata</taxon>
        <taxon>Ciliophora</taxon>
        <taxon>Intramacronucleata</taxon>
        <taxon>Oligohymenophorea</taxon>
        <taxon>Peniculida</taxon>
        <taxon>Parameciidae</taxon>
        <taxon>Paramecium</taxon>
    </lineage>
</organism>
<keyword evidence="1" id="KW-0812">Transmembrane</keyword>
<keyword evidence="1" id="KW-0472">Membrane</keyword>
<comment type="caution">
    <text evidence="2">The sequence shown here is derived from an EMBL/GenBank/DDBJ whole genome shotgun (WGS) entry which is preliminary data.</text>
</comment>
<evidence type="ECO:0000313" key="2">
    <source>
        <dbReference type="EMBL" id="CAD8187069.1"/>
    </source>
</evidence>
<sequence>MYFMNFYNIICYFFSTIILIATKFLFQNFVVYKNYSTVLTLMKHFNHIIYLTASQQEIEFCAISDTHKYFHPETMEEFIPQYSDSKPKIQSSIYYVPDQTIAYNKNICIFQKFAQIPYYLLSDNCHIKHGINFDMPNIRLASFLFVASTEPLIVYFYSRLVVNDQYLMQINDVQNQLGNSQLDYKLRQFWIQVIESHNFPVNFKRSQLIQVDFQQYNGVLKVSQINNNVIHPKVLKDAYEMDKRMVMTKYNNIRNLIKKKLKNFRMQESLFIALQELTKDKALDQKHDDSFQILIDYNRIGQRVYNYVESTCP</sequence>
<evidence type="ECO:0000313" key="3">
    <source>
        <dbReference type="Proteomes" id="UP000683925"/>
    </source>
</evidence>
<accession>A0A8S1WFX7</accession>
<feature type="transmembrane region" description="Helical" evidence="1">
    <location>
        <begin position="6"/>
        <end position="26"/>
    </location>
</feature>
<dbReference type="OrthoDB" id="289604at2759"/>
<protein>
    <submittedName>
        <fullName evidence="2">Uncharacterized protein</fullName>
    </submittedName>
</protein>
<proteinExistence type="predicted"/>